<keyword evidence="13" id="KW-1185">Reference proteome</keyword>
<dbReference type="InterPro" id="IPR015947">
    <property type="entry name" value="PUA-like_sf"/>
</dbReference>
<dbReference type="PROSITE" id="PS50867">
    <property type="entry name" value="PRE_SET"/>
    <property type="match status" value="1"/>
</dbReference>
<gene>
    <name evidence="12" type="ORF">V6N12_037573</name>
</gene>
<dbReference type="Pfam" id="PF05033">
    <property type="entry name" value="Pre-SET"/>
    <property type="match status" value="1"/>
</dbReference>
<keyword evidence="6 7" id="KW-0539">Nucleus</keyword>
<dbReference type="Proteomes" id="UP001472677">
    <property type="component" value="Unassembled WGS sequence"/>
</dbReference>
<evidence type="ECO:0000256" key="2">
    <source>
        <dbReference type="ARBA" id="ARBA00022454"/>
    </source>
</evidence>
<dbReference type="SMART" id="SM00317">
    <property type="entry name" value="SET"/>
    <property type="match status" value="1"/>
</dbReference>
<keyword evidence="2" id="KW-0158">Chromosome</keyword>
<dbReference type="PROSITE" id="PS50280">
    <property type="entry name" value="SET"/>
    <property type="match status" value="1"/>
</dbReference>
<name>A0ABR2C128_9ROSI</name>
<dbReference type="SUPFAM" id="SSF88697">
    <property type="entry name" value="PUA domain-like"/>
    <property type="match status" value="1"/>
</dbReference>
<sequence>MELEYQVIGNKRPSKRNMDLPKFKRRRVSAVRDYPLQFTVNLRKEQDVAHVRPYACWPVSKKYPPLKIRKGVTVTRDFPVKLNVPTALRNQISNSKGSSSDDGMPMQDCKRLDAFNAANFCASTDAKPSNTSIASHSESLLAPIATDAHDILACIKYKGDDIVDYKPMPSSIHDSRACIESEKEGVEESSWLMNIEDEQREVGVPIANNIYTCTSVRDSNPPNVPNAIDVCDSHVSIKPENEGVEESNLLMDIGLEQCQAGDYQVTHEESRNAASLAKGVRLTMVVAGEVNHEIHECIQPKKEGAEETSLLMNTRDEHRQAVVFSLGDYQVAHEESQDPTSLTKGVSSSTSVANERCLSSLFLVHDFKETFNDEEECVKLHDNRATFKDDEECVTVTSTSTEVNGSQDDEECVIVTSTKVNGSQVCPSNDEVITNNELSNDRDKVKRIISLFKEVCDELERDNIRKSKIGFTYEAASILRKRHKWIKRDKYLGPVPGIEVGDHFDSRVELNIVGLHCRNVHGIDYKKLDEKNLAISIVDSGRYDNVFESNEGEFLDTLIYLGEGENPKLKGNKTIEDQKLRGGNLALKNSAEVKNPVRVIRKFIYKCGKIEKRKYFYDGLYFVDGYQQEMASSGKLVFKFLLKKLPGQPKLDWIEVKKLVCMNRICGGKERTPVRVMNILDDEKPLVFNYVIDDISQGKERIPIRAVNALDDEKLPIFNYVTNVTHPESYRSVIDDGCDCIDGCSDSEDCPCVLKNGGSSYNYEELIIKKKPFIIECGPSCKCYSSCLNRVSQRGIRFPLEVFKTKTKGWGVRSRSFIRRGSFICEYVGEIILENEGEQRVGKDEYLFDIGINDDLSLQESNSLDPSEGDECFTIDAARVGNVGRFINHSCSPNLYPQSVLFDHDKKRMPHIMFFAMEDILPMEELTYDYNYEIDGVCDAKGNIKIKACYCGSNECIGRMY</sequence>
<keyword evidence="4" id="KW-0808">Transferase</keyword>
<evidence type="ECO:0000259" key="9">
    <source>
        <dbReference type="PROSITE" id="PS50867"/>
    </source>
</evidence>
<dbReference type="EMBL" id="JBBPBM010000070">
    <property type="protein sequence ID" value="KAK8513081.1"/>
    <property type="molecule type" value="Genomic_DNA"/>
</dbReference>
<dbReference type="InterPro" id="IPR007728">
    <property type="entry name" value="Pre-SET_dom"/>
</dbReference>
<dbReference type="SMART" id="SM00468">
    <property type="entry name" value="PreSET"/>
    <property type="match status" value="1"/>
</dbReference>
<evidence type="ECO:0000256" key="1">
    <source>
        <dbReference type="ARBA" id="ARBA00004584"/>
    </source>
</evidence>
<feature type="domain" description="SET" evidence="8">
    <location>
        <begin position="798"/>
        <end position="931"/>
    </location>
</feature>
<dbReference type="InterPro" id="IPR036987">
    <property type="entry name" value="SRA-YDG_sf"/>
</dbReference>
<evidence type="ECO:0000256" key="3">
    <source>
        <dbReference type="ARBA" id="ARBA00022603"/>
    </source>
</evidence>
<evidence type="ECO:0000313" key="13">
    <source>
        <dbReference type="Proteomes" id="UP001472677"/>
    </source>
</evidence>
<dbReference type="PROSITE" id="PS51015">
    <property type="entry name" value="YDG"/>
    <property type="match status" value="1"/>
</dbReference>
<dbReference type="PROSITE" id="PS50868">
    <property type="entry name" value="POST_SET"/>
    <property type="match status" value="1"/>
</dbReference>
<feature type="domain" description="YDG" evidence="11">
    <location>
        <begin position="493"/>
        <end position="644"/>
    </location>
</feature>
<evidence type="ECO:0000256" key="4">
    <source>
        <dbReference type="ARBA" id="ARBA00022679"/>
    </source>
</evidence>
<accession>A0ABR2C128</accession>
<proteinExistence type="predicted"/>
<evidence type="ECO:0000256" key="7">
    <source>
        <dbReference type="PROSITE-ProRule" id="PRU00358"/>
    </source>
</evidence>
<comment type="caution">
    <text evidence="12">The sequence shown here is derived from an EMBL/GenBank/DDBJ whole genome shotgun (WGS) entry which is preliminary data.</text>
</comment>
<dbReference type="Gene3D" id="2.30.280.10">
    <property type="entry name" value="SRA-YDG"/>
    <property type="match status" value="1"/>
</dbReference>
<keyword evidence="3" id="KW-0489">Methyltransferase</keyword>
<dbReference type="SMART" id="SM00466">
    <property type="entry name" value="SRA"/>
    <property type="match status" value="1"/>
</dbReference>
<dbReference type="Gene3D" id="2.170.270.10">
    <property type="entry name" value="SET domain"/>
    <property type="match status" value="1"/>
</dbReference>
<comment type="subcellular location">
    <subcellularLocation>
        <location evidence="1">Chromosome</location>
        <location evidence="1">Centromere</location>
    </subcellularLocation>
    <subcellularLocation>
        <location evidence="7">Nucleus</location>
    </subcellularLocation>
</comment>
<dbReference type="InterPro" id="IPR003105">
    <property type="entry name" value="SRA_YDG"/>
</dbReference>
<feature type="domain" description="Pre-SET" evidence="9">
    <location>
        <begin position="736"/>
        <end position="795"/>
    </location>
</feature>
<evidence type="ECO:0000259" key="8">
    <source>
        <dbReference type="PROSITE" id="PS50280"/>
    </source>
</evidence>
<protein>
    <submittedName>
        <fullName evidence="12">Uncharacterized protein</fullName>
    </submittedName>
</protein>
<dbReference type="SUPFAM" id="SSF82199">
    <property type="entry name" value="SET domain"/>
    <property type="match status" value="1"/>
</dbReference>
<dbReference type="Pfam" id="PF00856">
    <property type="entry name" value="SET"/>
    <property type="match status" value="1"/>
</dbReference>
<reference evidence="12 13" key="1">
    <citation type="journal article" date="2024" name="G3 (Bethesda)">
        <title>Genome assembly of Hibiscus sabdariffa L. provides insights into metabolisms of medicinal natural products.</title>
        <authorList>
            <person name="Kim T."/>
        </authorList>
    </citation>
    <scope>NUCLEOTIDE SEQUENCE [LARGE SCALE GENOMIC DNA]</scope>
    <source>
        <strain evidence="12">TK-2024</strain>
        <tissue evidence="12">Old leaves</tissue>
    </source>
</reference>
<feature type="domain" description="Post-SET" evidence="10">
    <location>
        <begin position="945"/>
        <end position="961"/>
    </location>
</feature>
<dbReference type="PANTHER" id="PTHR45660">
    <property type="entry name" value="HISTONE-LYSINE N-METHYLTRANSFERASE SETMAR"/>
    <property type="match status" value="1"/>
</dbReference>
<dbReference type="InterPro" id="IPR046341">
    <property type="entry name" value="SET_dom_sf"/>
</dbReference>
<dbReference type="InterPro" id="IPR051357">
    <property type="entry name" value="H3K9_HMTase_SUVAR3-9"/>
</dbReference>
<keyword evidence="5" id="KW-0949">S-adenosyl-L-methionine</keyword>
<organism evidence="12 13">
    <name type="scientific">Hibiscus sabdariffa</name>
    <name type="common">roselle</name>
    <dbReference type="NCBI Taxonomy" id="183260"/>
    <lineage>
        <taxon>Eukaryota</taxon>
        <taxon>Viridiplantae</taxon>
        <taxon>Streptophyta</taxon>
        <taxon>Embryophyta</taxon>
        <taxon>Tracheophyta</taxon>
        <taxon>Spermatophyta</taxon>
        <taxon>Magnoliopsida</taxon>
        <taxon>eudicotyledons</taxon>
        <taxon>Gunneridae</taxon>
        <taxon>Pentapetalae</taxon>
        <taxon>rosids</taxon>
        <taxon>malvids</taxon>
        <taxon>Malvales</taxon>
        <taxon>Malvaceae</taxon>
        <taxon>Malvoideae</taxon>
        <taxon>Hibiscus</taxon>
    </lineage>
</organism>
<dbReference type="PANTHER" id="PTHR45660:SF83">
    <property type="entry name" value="HISTONE-LYSINE N-METHYLTRANSFERASE, H3 LYSINE-9 SPECIFIC SUVH5-LIKE ISOFORM X1"/>
    <property type="match status" value="1"/>
</dbReference>
<evidence type="ECO:0000259" key="10">
    <source>
        <dbReference type="PROSITE" id="PS50868"/>
    </source>
</evidence>
<dbReference type="Pfam" id="PF02182">
    <property type="entry name" value="SAD_SRA"/>
    <property type="match status" value="1"/>
</dbReference>
<dbReference type="InterPro" id="IPR003616">
    <property type="entry name" value="Post-SET_dom"/>
</dbReference>
<evidence type="ECO:0000256" key="5">
    <source>
        <dbReference type="ARBA" id="ARBA00022691"/>
    </source>
</evidence>
<evidence type="ECO:0000259" key="11">
    <source>
        <dbReference type="PROSITE" id="PS51015"/>
    </source>
</evidence>
<dbReference type="InterPro" id="IPR001214">
    <property type="entry name" value="SET_dom"/>
</dbReference>
<evidence type="ECO:0000313" key="12">
    <source>
        <dbReference type="EMBL" id="KAK8513081.1"/>
    </source>
</evidence>
<evidence type="ECO:0000256" key="6">
    <source>
        <dbReference type="ARBA" id="ARBA00023242"/>
    </source>
</evidence>